<dbReference type="PANTHER" id="PTHR46541">
    <property type="entry name" value="ZINC FINGER PROTEIN AEBP2"/>
    <property type="match status" value="1"/>
</dbReference>
<keyword evidence="2" id="KW-0732">Signal</keyword>
<feature type="compositionally biased region" description="Low complexity" evidence="1">
    <location>
        <begin position="761"/>
        <end position="799"/>
    </location>
</feature>
<feature type="compositionally biased region" description="Low complexity" evidence="1">
    <location>
        <begin position="903"/>
        <end position="922"/>
    </location>
</feature>
<feature type="signal peptide" evidence="2">
    <location>
        <begin position="1"/>
        <end position="22"/>
    </location>
</feature>
<feature type="compositionally biased region" description="Low complexity" evidence="1">
    <location>
        <begin position="190"/>
        <end position="199"/>
    </location>
</feature>
<name>A0A3M6ZE64_HORWE</name>
<feature type="region of interest" description="Disordered" evidence="1">
    <location>
        <begin position="757"/>
        <end position="799"/>
    </location>
</feature>
<feature type="non-terminal residue" evidence="3">
    <location>
        <position position="952"/>
    </location>
</feature>
<feature type="region of interest" description="Disordered" evidence="1">
    <location>
        <begin position="190"/>
        <end position="210"/>
    </location>
</feature>
<dbReference type="PANTHER" id="PTHR46541:SF1">
    <property type="entry name" value="ZINC FINGER PROTEIN AEBP2"/>
    <property type="match status" value="1"/>
</dbReference>
<dbReference type="Proteomes" id="UP000276864">
    <property type="component" value="Unassembled WGS sequence"/>
</dbReference>
<dbReference type="GO" id="GO:0005634">
    <property type="term" value="C:nucleus"/>
    <property type="evidence" value="ECO:0007669"/>
    <property type="project" value="UniProtKB-SubCell"/>
</dbReference>
<dbReference type="EMBL" id="QWIM01002418">
    <property type="protein sequence ID" value="RMY13554.1"/>
    <property type="molecule type" value="Genomic_DNA"/>
</dbReference>
<evidence type="ECO:0000313" key="3">
    <source>
        <dbReference type="EMBL" id="RMY13554.1"/>
    </source>
</evidence>
<evidence type="ECO:0000256" key="2">
    <source>
        <dbReference type="SAM" id="SignalP"/>
    </source>
</evidence>
<dbReference type="InterPro" id="IPR052130">
    <property type="entry name" value="AEBP2/jing_C2H2-ZnF"/>
</dbReference>
<comment type="caution">
    <text evidence="3">The sequence shown here is derived from an EMBL/GenBank/DDBJ whole genome shotgun (WGS) entry which is preliminary data.</text>
</comment>
<evidence type="ECO:0000256" key="1">
    <source>
        <dbReference type="SAM" id="MobiDB-lite"/>
    </source>
</evidence>
<feature type="chain" id="PRO_5018332839" description="Ig-like domain-containing protein" evidence="2">
    <location>
        <begin position="23"/>
        <end position="952"/>
    </location>
</feature>
<feature type="compositionally biased region" description="Low complexity" evidence="1">
    <location>
        <begin position="328"/>
        <end position="357"/>
    </location>
</feature>
<sequence length="952" mass="98522">MGSLTFVLRSAILASLAVRAVGQSLGTGVYSPSTTGPYNNVTSHSTDLGASTSSDGFSSTPVTFSNDPSTVTSSHSQPASNTSTTVDTTPTGSSSSSSIEISTGVALSSSSSVSDTIITSSSTSSLASETASNTTDVQISSTPSSVSSSGTPSPLTSSTSTSGSPSTTPPGSSVATITATGSDFTATITSAPSTTIAPSGSQASSSETALHTQLSSAIPVIQGWIDGDTEDIDPIISSLDDIEDESRELLSEISDDSDKDTDHGCTANLFSLLTCIVDDVVSIKGGITEGVVEEVTSQLEDLTNLTDELEDREDEDDDGDDDDDDDSSSTTSSQTSTESSITSSTSSSTSSCSSGTSVTEDYFVTCSPTVISSTTTQTCETSTSTVSGCSVSATASTTTISSSAHPQCAQTGCSACTETTLPKQTAPCVDCVTTVSGRAYPAEQTSIPEGADEITSLDDLANNTSSKRKRTLATPADFNGDYLDFFTAQLQDPSLVNVPHRLAGTGGSSSALIQLYLDYPFSMTVQGLYGCTSIILISRRGVYMSHLFENPGFTDNFQTDIAQAIPNGDSTPISIGSLFDGQPWCPDLRSQSAAGGTFDPNQEGGVKTILVTPGPYISDTTTNLYRYPNEINVIRTWLSNTFGSEPSDHVYTSTDNFMSNEQGVSFGKVLFQYDPNQAIAFEDKILNDGKTYRCPVKYAGVKLWSGFQQDFLGNDMDPFYETNWPTQVYDPANSVPGYQLDGQQKRDEVPDACTLVEDDASSTSSASSATDTSSSAAETSSGAISSPTSTSATSTTASSSTSSIALSTVPYSAPLTLSTVASPTTTSTLIATTSIGSYTCKFVNRDTAPELGCGIDPFWQCLGSTTTLYLPGSTTPSGSTIASDQTMPEPTYTGTATGTDACSSTVSPSKTTSSSASPTYTGTCDTDTSRALYGQCTWDDGSGIYQAGDCPS</sequence>
<feature type="compositionally biased region" description="Polar residues" evidence="1">
    <location>
        <begin position="28"/>
        <end position="79"/>
    </location>
</feature>
<dbReference type="GO" id="GO:0008270">
    <property type="term" value="F:zinc ion binding"/>
    <property type="evidence" value="ECO:0007669"/>
    <property type="project" value="UniProtKB-KW"/>
</dbReference>
<evidence type="ECO:0008006" key="5">
    <source>
        <dbReference type="Google" id="ProtNLM"/>
    </source>
</evidence>
<reference evidence="3 4" key="1">
    <citation type="journal article" date="2018" name="BMC Genomics">
        <title>Genomic evidence for intraspecific hybridization in a clonal and extremely halotolerant yeast.</title>
        <authorList>
            <person name="Gostincar C."/>
            <person name="Stajich J.E."/>
            <person name="Zupancic J."/>
            <person name="Zalar P."/>
            <person name="Gunde-Cimerman N."/>
        </authorList>
    </citation>
    <scope>NUCLEOTIDE SEQUENCE [LARGE SCALE GENOMIC DNA]</scope>
    <source>
        <strain evidence="3 4">EXF-6651</strain>
    </source>
</reference>
<feature type="compositionally biased region" description="Acidic residues" evidence="1">
    <location>
        <begin position="307"/>
        <end position="327"/>
    </location>
</feature>
<feature type="compositionally biased region" description="Polar residues" evidence="1">
    <location>
        <begin position="200"/>
        <end position="210"/>
    </location>
</feature>
<dbReference type="GO" id="GO:0006357">
    <property type="term" value="P:regulation of transcription by RNA polymerase II"/>
    <property type="evidence" value="ECO:0007669"/>
    <property type="project" value="TreeGrafter"/>
</dbReference>
<feature type="region of interest" description="Disordered" evidence="1">
    <location>
        <begin position="298"/>
        <end position="357"/>
    </location>
</feature>
<feature type="compositionally biased region" description="Low complexity" evidence="1">
    <location>
        <begin position="80"/>
        <end position="99"/>
    </location>
</feature>
<feature type="region of interest" description="Disordered" evidence="1">
    <location>
        <begin position="122"/>
        <end position="177"/>
    </location>
</feature>
<organism evidence="3 4">
    <name type="scientific">Hortaea werneckii</name>
    <name type="common">Black yeast</name>
    <name type="synonym">Cladosporium werneckii</name>
    <dbReference type="NCBI Taxonomy" id="91943"/>
    <lineage>
        <taxon>Eukaryota</taxon>
        <taxon>Fungi</taxon>
        <taxon>Dikarya</taxon>
        <taxon>Ascomycota</taxon>
        <taxon>Pezizomycotina</taxon>
        <taxon>Dothideomycetes</taxon>
        <taxon>Dothideomycetidae</taxon>
        <taxon>Mycosphaerellales</taxon>
        <taxon>Teratosphaeriaceae</taxon>
        <taxon>Hortaea</taxon>
    </lineage>
</organism>
<protein>
    <recommendedName>
        <fullName evidence="5">Ig-like domain-containing protein</fullName>
    </recommendedName>
</protein>
<accession>A0A3M6ZE64</accession>
<feature type="region of interest" description="Disordered" evidence="1">
    <location>
        <begin position="896"/>
        <end position="922"/>
    </location>
</feature>
<proteinExistence type="predicted"/>
<feature type="compositionally biased region" description="Low complexity" evidence="1">
    <location>
        <begin position="122"/>
        <end position="173"/>
    </location>
</feature>
<dbReference type="VEuPathDB" id="FungiDB:BTJ68_14201"/>
<dbReference type="AlphaFoldDB" id="A0A3M6ZE64"/>
<gene>
    <name evidence="3" type="ORF">D0866_14058</name>
</gene>
<feature type="region of interest" description="Disordered" evidence="1">
    <location>
        <begin position="28"/>
        <end position="99"/>
    </location>
</feature>
<evidence type="ECO:0000313" key="4">
    <source>
        <dbReference type="Proteomes" id="UP000276864"/>
    </source>
</evidence>